<dbReference type="Proteomes" id="UP000035337">
    <property type="component" value="Chromosome"/>
</dbReference>
<dbReference type="SUPFAM" id="SSF52540">
    <property type="entry name" value="P-loop containing nucleoside triphosphate hydrolases"/>
    <property type="match status" value="1"/>
</dbReference>
<dbReference type="Pfam" id="PF13189">
    <property type="entry name" value="Cytidylate_kin2"/>
    <property type="match status" value="1"/>
</dbReference>
<dbReference type="Gene3D" id="3.40.50.300">
    <property type="entry name" value="P-loop containing nucleotide triphosphate hydrolases"/>
    <property type="match status" value="1"/>
</dbReference>
<dbReference type="AlphaFoldDB" id="A0A0G3WKJ4"/>
<proteinExistence type="predicted"/>
<accession>A0A0G3WKJ4</accession>
<dbReference type="STRING" id="1408281.Epro_1028"/>
<dbReference type="KEGG" id="epo:Epro_1028"/>
<name>A0A0G3WKJ4_9BACT</name>
<protein>
    <recommendedName>
        <fullName evidence="3">Cytidylate kinase</fullName>
    </recommendedName>
</protein>
<sequence length="211" mass="23440">MSKKFVITIARQYGSGGLVIGKKLSEDFGIAFYDKALIEIAAKKSGLMQDFIEKSDEKTSLWFLGGISDFLANGLGADYSPSIKDSIFKIQSDIIRALARKDSAVFVGRCADYVLRDCPNKISIFISANVKDRVKNISAQLGVGEDKALKEIEKIDKQRNKYYEYYTNMERGNAAYYDLCVNSSVLGISKTAELIKKFIQQVIGNGRGVRS</sequence>
<evidence type="ECO:0000313" key="2">
    <source>
        <dbReference type="Proteomes" id="UP000035337"/>
    </source>
</evidence>
<dbReference type="EMBL" id="CP009498">
    <property type="protein sequence ID" value="AKL98407.1"/>
    <property type="molecule type" value="Genomic_DNA"/>
</dbReference>
<reference evidence="1 2" key="1">
    <citation type="submission" date="2014-09" db="EMBL/GenBank/DDBJ databases">
        <title>Complete genome sequence of Endomicrobium proavitum.</title>
        <authorList>
            <person name="Zheng H."/>
        </authorList>
    </citation>
    <scope>NUCLEOTIDE SEQUENCE [LARGE SCALE GENOMIC DNA]</scope>
    <source>
        <strain evidence="1 2">Rsa215</strain>
    </source>
</reference>
<gene>
    <name evidence="1" type="ORF">Epro_1028</name>
</gene>
<evidence type="ECO:0000313" key="1">
    <source>
        <dbReference type="EMBL" id="AKL98407.1"/>
    </source>
</evidence>
<dbReference type="RefSeq" id="WP_052570954.1">
    <property type="nucleotide sequence ID" value="NZ_CP009498.1"/>
</dbReference>
<dbReference type="OrthoDB" id="9781180at2"/>
<organism evidence="1 2">
    <name type="scientific">Endomicrobium proavitum</name>
    <dbReference type="NCBI Taxonomy" id="1408281"/>
    <lineage>
        <taxon>Bacteria</taxon>
        <taxon>Pseudomonadati</taxon>
        <taxon>Elusimicrobiota</taxon>
        <taxon>Endomicrobiia</taxon>
        <taxon>Endomicrobiales</taxon>
        <taxon>Endomicrobiaceae</taxon>
        <taxon>Endomicrobium</taxon>
    </lineage>
</organism>
<evidence type="ECO:0008006" key="3">
    <source>
        <dbReference type="Google" id="ProtNLM"/>
    </source>
</evidence>
<dbReference type="PATRIC" id="fig|1408281.3.peg.1057"/>
<keyword evidence="2" id="KW-1185">Reference proteome</keyword>
<dbReference type="InterPro" id="IPR027417">
    <property type="entry name" value="P-loop_NTPase"/>
</dbReference>